<evidence type="ECO:0000259" key="5">
    <source>
        <dbReference type="PROSITE" id="PS50931"/>
    </source>
</evidence>
<dbReference type="Pfam" id="PF03466">
    <property type="entry name" value="LysR_substrate"/>
    <property type="match status" value="1"/>
</dbReference>
<dbReference type="RefSeq" id="WP_285621445.1">
    <property type="nucleotide sequence ID" value="NZ_BSTJ01000003.1"/>
</dbReference>
<name>A0A9W6VKA3_9ACTN</name>
<reference evidence="6" key="1">
    <citation type="submission" date="2023-03" db="EMBL/GenBank/DDBJ databases">
        <title>Actinoallomurus iriomotensis NBRC 103681.</title>
        <authorList>
            <person name="Ichikawa N."/>
            <person name="Sato H."/>
            <person name="Tonouchi N."/>
        </authorList>
    </citation>
    <scope>NUCLEOTIDE SEQUENCE</scope>
    <source>
        <strain evidence="6">NBRC 103681</strain>
    </source>
</reference>
<dbReference type="CDD" id="cd05466">
    <property type="entry name" value="PBP2_LTTR_substrate"/>
    <property type="match status" value="1"/>
</dbReference>
<evidence type="ECO:0000313" key="7">
    <source>
        <dbReference type="Proteomes" id="UP001165135"/>
    </source>
</evidence>
<dbReference type="InterPro" id="IPR000847">
    <property type="entry name" value="LysR_HTH_N"/>
</dbReference>
<dbReference type="InterPro" id="IPR036390">
    <property type="entry name" value="WH_DNA-bd_sf"/>
</dbReference>
<proteinExistence type="inferred from homology"/>
<dbReference type="GO" id="GO:0003700">
    <property type="term" value="F:DNA-binding transcription factor activity"/>
    <property type="evidence" value="ECO:0007669"/>
    <property type="project" value="InterPro"/>
</dbReference>
<dbReference type="Proteomes" id="UP001165135">
    <property type="component" value="Unassembled WGS sequence"/>
</dbReference>
<dbReference type="GO" id="GO:0032993">
    <property type="term" value="C:protein-DNA complex"/>
    <property type="evidence" value="ECO:0007669"/>
    <property type="project" value="TreeGrafter"/>
</dbReference>
<dbReference type="EMBL" id="BSTJ01000003">
    <property type="protein sequence ID" value="GLY75023.1"/>
    <property type="molecule type" value="Genomic_DNA"/>
</dbReference>
<keyword evidence="4" id="KW-0804">Transcription</keyword>
<dbReference type="PROSITE" id="PS50931">
    <property type="entry name" value="HTH_LYSR"/>
    <property type="match status" value="1"/>
</dbReference>
<dbReference type="AlphaFoldDB" id="A0A9W6VKA3"/>
<evidence type="ECO:0000256" key="1">
    <source>
        <dbReference type="ARBA" id="ARBA00009437"/>
    </source>
</evidence>
<accession>A0A9W6VKA3</accession>
<protein>
    <submittedName>
        <fullName evidence="6">LysR family transcriptional regulator</fullName>
    </submittedName>
</protein>
<gene>
    <name evidence="6" type="ORF">Airi01_032900</name>
</gene>
<sequence>MSDVELRYLAAMAAVVDEGSFGRAASRLGYTQSTVSQQIAALEKAVGGAVFARPGGPKPVRLTPLGSVVLAKGRELLAAATDLADAVERFKAGDGRIDIGTLQSVTSVILPVVLRRLREQYSGCDIRLSEEEPEQPQTDDLDLLFYDRRVDGDVEHLRLLDDPYLLVARRGDFPEGPVRVTQLDGLPMVAWPATCDQPRVEEALIRRGVRPHIVFRTASNEALLAMVRAGMGPAVLPWLALYGAGAWADDRLRVHHLRPAPSPREIYLCWQEGRSHSPLAARAIEITVELAADLKKRMP</sequence>
<dbReference type="PANTHER" id="PTHR30346">
    <property type="entry name" value="TRANSCRIPTIONAL DUAL REGULATOR HCAR-RELATED"/>
    <property type="match status" value="1"/>
</dbReference>
<comment type="similarity">
    <text evidence="1">Belongs to the LysR transcriptional regulatory family.</text>
</comment>
<keyword evidence="2" id="KW-0805">Transcription regulation</keyword>
<dbReference type="Gene3D" id="1.10.10.10">
    <property type="entry name" value="Winged helix-like DNA-binding domain superfamily/Winged helix DNA-binding domain"/>
    <property type="match status" value="1"/>
</dbReference>
<dbReference type="SUPFAM" id="SSF53850">
    <property type="entry name" value="Periplasmic binding protein-like II"/>
    <property type="match status" value="1"/>
</dbReference>
<comment type="caution">
    <text evidence="6">The sequence shown here is derived from an EMBL/GenBank/DDBJ whole genome shotgun (WGS) entry which is preliminary data.</text>
</comment>
<dbReference type="InterPro" id="IPR036388">
    <property type="entry name" value="WH-like_DNA-bd_sf"/>
</dbReference>
<evidence type="ECO:0000256" key="2">
    <source>
        <dbReference type="ARBA" id="ARBA00023015"/>
    </source>
</evidence>
<dbReference type="SUPFAM" id="SSF46785">
    <property type="entry name" value="Winged helix' DNA-binding domain"/>
    <property type="match status" value="1"/>
</dbReference>
<organism evidence="6 7">
    <name type="scientific">Actinoallomurus iriomotensis</name>
    <dbReference type="NCBI Taxonomy" id="478107"/>
    <lineage>
        <taxon>Bacteria</taxon>
        <taxon>Bacillati</taxon>
        <taxon>Actinomycetota</taxon>
        <taxon>Actinomycetes</taxon>
        <taxon>Streptosporangiales</taxon>
        <taxon>Thermomonosporaceae</taxon>
        <taxon>Actinoallomurus</taxon>
    </lineage>
</organism>
<feature type="domain" description="HTH lysR-type" evidence="5">
    <location>
        <begin position="4"/>
        <end position="63"/>
    </location>
</feature>
<keyword evidence="3" id="KW-0238">DNA-binding</keyword>
<evidence type="ECO:0000313" key="6">
    <source>
        <dbReference type="EMBL" id="GLY75023.1"/>
    </source>
</evidence>
<dbReference type="GO" id="GO:0003677">
    <property type="term" value="F:DNA binding"/>
    <property type="evidence" value="ECO:0007669"/>
    <property type="project" value="UniProtKB-KW"/>
</dbReference>
<dbReference type="PANTHER" id="PTHR30346:SF0">
    <property type="entry name" value="HCA OPERON TRANSCRIPTIONAL ACTIVATOR HCAR"/>
    <property type="match status" value="1"/>
</dbReference>
<dbReference type="Gene3D" id="3.40.190.290">
    <property type="match status" value="1"/>
</dbReference>
<dbReference type="PRINTS" id="PR00039">
    <property type="entry name" value="HTHLYSR"/>
</dbReference>
<evidence type="ECO:0000256" key="4">
    <source>
        <dbReference type="ARBA" id="ARBA00023163"/>
    </source>
</evidence>
<dbReference type="Pfam" id="PF00126">
    <property type="entry name" value="HTH_1"/>
    <property type="match status" value="1"/>
</dbReference>
<evidence type="ECO:0000256" key="3">
    <source>
        <dbReference type="ARBA" id="ARBA00023125"/>
    </source>
</evidence>
<dbReference type="InterPro" id="IPR005119">
    <property type="entry name" value="LysR_subst-bd"/>
</dbReference>